<evidence type="ECO:0000313" key="11">
    <source>
        <dbReference type="Proteomes" id="UP000197058"/>
    </source>
</evidence>
<feature type="transmembrane region" description="Helical" evidence="7">
    <location>
        <begin position="6"/>
        <end position="30"/>
    </location>
</feature>
<name>A0A1X0TNP0_MAMSC</name>
<dbReference type="NCBIfam" id="NF009236">
    <property type="entry name" value="PRK12586.1"/>
    <property type="match status" value="1"/>
</dbReference>
<keyword evidence="3" id="KW-0050">Antiport</keyword>
<evidence type="ECO:0000256" key="6">
    <source>
        <dbReference type="SAM" id="MobiDB-lite"/>
    </source>
</evidence>
<dbReference type="Proteomes" id="UP001176210">
    <property type="component" value="Unassembled WGS sequence"/>
</dbReference>
<dbReference type="GO" id="GO:0015385">
    <property type="term" value="F:sodium:proton antiporter activity"/>
    <property type="evidence" value="ECO:0007669"/>
    <property type="project" value="TreeGrafter"/>
</dbReference>
<evidence type="ECO:0000313" key="9">
    <source>
        <dbReference type="EMBL" id="MDL0117792.1"/>
    </source>
</evidence>
<evidence type="ECO:0000256" key="5">
    <source>
        <dbReference type="ARBA" id="ARBA00022989"/>
    </source>
</evidence>
<dbReference type="RefSeq" id="WP_025906003.1">
    <property type="nucleotide sequence ID" value="NZ_CAJVGN010000001.1"/>
</dbReference>
<keyword evidence="7" id="KW-0472">Membrane</keyword>
<reference evidence="8" key="2">
    <citation type="submission" date="2017-12" db="EMBL/GenBank/DDBJ databases">
        <title>FDA dAtabase for Regulatory Grade micrObial Sequences (FDA-ARGOS): Supporting development and validation of Infectious Disease Dx tests.</title>
        <authorList>
            <person name="Campos J."/>
            <person name="Goldberg B."/>
            <person name="Tallon L."/>
            <person name="Sadzewicz L."/>
            <person name="Sengamalay N."/>
            <person name="Ott S."/>
            <person name="Godinez A."/>
            <person name="Nagaraj S."/>
            <person name="Vavikolanu K."/>
            <person name="Vyas G."/>
            <person name="Nadendla S."/>
            <person name="Aluvathingal J."/>
            <person name="Geyer C."/>
            <person name="Nandy P."/>
            <person name="Hobson J."/>
            <person name="Sichtig H."/>
        </authorList>
    </citation>
    <scope>NUCLEOTIDE SEQUENCE</scope>
    <source>
        <strain evidence="8">FDAARGOS_285</strain>
    </source>
</reference>
<dbReference type="GeneID" id="48591884"/>
<organism evidence="8 11">
    <name type="scientific">Mammaliicoccus sciuri</name>
    <name type="common">Staphylococcus sciuri</name>
    <dbReference type="NCBI Taxonomy" id="1296"/>
    <lineage>
        <taxon>Bacteria</taxon>
        <taxon>Bacillati</taxon>
        <taxon>Bacillota</taxon>
        <taxon>Bacilli</taxon>
        <taxon>Bacillales</taxon>
        <taxon>Staphylococcaceae</taxon>
        <taxon>Mammaliicoccus</taxon>
    </lineage>
</organism>
<dbReference type="PANTHER" id="PTHR34703">
    <property type="entry name" value="ANTIPORTER SUBUNIT MNHG2-RELATED"/>
    <property type="match status" value="1"/>
</dbReference>
<dbReference type="eggNOG" id="COG1320">
    <property type="taxonomic scope" value="Bacteria"/>
</dbReference>
<dbReference type="Pfam" id="PF03334">
    <property type="entry name" value="PhaG_MnhG_YufB"/>
    <property type="match status" value="1"/>
</dbReference>
<dbReference type="EMBL" id="CP022046">
    <property type="protein sequence ID" value="ASE33275.1"/>
    <property type="molecule type" value="Genomic_DNA"/>
</dbReference>
<dbReference type="EMBL" id="JAPNQM010000008">
    <property type="protein sequence ID" value="MDL0117792.1"/>
    <property type="molecule type" value="Genomic_DNA"/>
</dbReference>
<protein>
    <submittedName>
        <fullName evidence="8">Cation:proton antiporter</fullName>
    </submittedName>
    <submittedName>
        <fullName evidence="9">Na+/H+ antiporter subunit G</fullName>
    </submittedName>
</protein>
<sequence>MNLSEIVSLIAALSILLGSIAALISAIGIVRFRDTFLRSHAATKSSTLSVLLTLTGVFIYFLVTQEYFSVRTLLTILFLYLTSPVAGHMIIRAAYNSGSYMYMKEFTKKGTSLNFRYDRKETKKDRRRRAEKRQMMNEAFSKNDKETFSKYKQVMKKDDPTLK</sequence>
<evidence type="ECO:0000256" key="4">
    <source>
        <dbReference type="ARBA" id="ARBA00022692"/>
    </source>
</evidence>
<evidence type="ECO:0000313" key="10">
    <source>
        <dbReference type="EMBL" id="QRN91674.1"/>
    </source>
</evidence>
<dbReference type="KEGG" id="sscu:CEP64_01255"/>
<evidence type="ECO:0000313" key="12">
    <source>
        <dbReference type="Proteomes" id="UP001176210"/>
    </source>
</evidence>
<accession>A0A657XPT8</accession>
<feature type="region of interest" description="Disordered" evidence="6">
    <location>
        <begin position="120"/>
        <end position="144"/>
    </location>
</feature>
<evidence type="ECO:0000256" key="1">
    <source>
        <dbReference type="ARBA" id="ARBA00004141"/>
    </source>
</evidence>
<comment type="similarity">
    <text evidence="2">Belongs to the CPA3 antiporters (TC 2.A.63) subunit G family.</text>
</comment>
<reference evidence="11" key="1">
    <citation type="submission" date="2017-06" db="EMBL/GenBank/DDBJ databases">
        <title>FDA dAtabase for Regulatory Grade micrObial Sequences (FDA-ARGOS): Supporting development and validation of Infectious Disease Dx tests.</title>
        <authorList>
            <person name="Goldberg B."/>
            <person name="Campos J."/>
            <person name="Tallon L."/>
            <person name="Sadzewicz L."/>
            <person name="Sengamalay N."/>
            <person name="Ott S."/>
            <person name="Godinez A."/>
            <person name="Nagaraj S."/>
            <person name="Vavikolanu K."/>
            <person name="Nadendla S."/>
            <person name="George J."/>
            <person name="Geyer C."/>
            <person name="Sichtig H."/>
        </authorList>
    </citation>
    <scope>NUCLEOTIDE SEQUENCE [LARGE SCALE GENOMIC DNA]</scope>
    <source>
        <strain evidence="11">FDAARGOS_285</strain>
    </source>
</reference>
<dbReference type="NCBIfam" id="TIGR01300">
    <property type="entry name" value="CPA3_mnhG_phaG"/>
    <property type="match status" value="1"/>
</dbReference>
<keyword evidence="4 7" id="KW-0812">Transmembrane</keyword>
<keyword evidence="3" id="KW-0813">Transport</keyword>
<gene>
    <name evidence="8" type="ORF">CEP64_01255</name>
    <name evidence="10" type="ORF">JRU67_02315</name>
    <name evidence="9" type="ORF">OWO77_12550</name>
</gene>
<keyword evidence="12" id="KW-1185">Reference proteome</keyword>
<dbReference type="AlphaFoldDB" id="A0A1X0TNP0"/>
<evidence type="ECO:0000256" key="2">
    <source>
        <dbReference type="ARBA" id="ARBA00008404"/>
    </source>
</evidence>
<reference evidence="9" key="5">
    <citation type="journal article" date="2023" name="Vet. Microbiol.">
        <title>Emergence of livestock-associated Mammaliicoccus sciuri ST71 co-harbouring mecA and mecC genes in Brazil.</title>
        <authorList>
            <person name="de Moura G.S."/>
            <person name="de Carvalho E."/>
            <person name="Ramos Sanchez E.M."/>
            <person name="Sellera F.P."/>
            <person name="Marques M.F.S."/>
            <person name="Heinemann M.B."/>
            <person name="De Vliegher S."/>
            <person name="Souza F.N."/>
            <person name="Mota R.A."/>
        </authorList>
    </citation>
    <scope>NUCLEOTIDE SEQUENCE</scope>
    <source>
        <strain evidence="9">BR656</strain>
    </source>
</reference>
<evidence type="ECO:0000256" key="7">
    <source>
        <dbReference type="SAM" id="Phobius"/>
    </source>
</evidence>
<evidence type="ECO:0000313" key="8">
    <source>
        <dbReference type="EMBL" id="ASE33275.1"/>
    </source>
</evidence>
<accession>A0A1X0TNP0</accession>
<reference evidence="9" key="4">
    <citation type="submission" date="2022-09" db="EMBL/GenBank/DDBJ databases">
        <authorList>
            <person name="De Moura G.S."/>
            <person name="Carvalho E."/>
            <person name="Ramos Sanchez E.M."/>
            <person name="Sellera F.P."/>
            <person name="Marques M.F.S."/>
            <person name="Heinemann M.B."/>
            <person name="De Vliegher S."/>
            <person name="Souza F.N."/>
            <person name="Mota R.A."/>
        </authorList>
    </citation>
    <scope>NUCLEOTIDE SEQUENCE</scope>
    <source>
        <strain evidence="9">BR656</strain>
    </source>
</reference>
<feature type="transmembrane region" description="Helical" evidence="7">
    <location>
        <begin position="42"/>
        <end position="63"/>
    </location>
</feature>
<dbReference type="PANTHER" id="PTHR34703:SF1">
    <property type="entry name" value="ANTIPORTER SUBUNIT MNHG2-RELATED"/>
    <property type="match status" value="1"/>
</dbReference>
<keyword evidence="5 7" id="KW-1133">Transmembrane helix</keyword>
<dbReference type="GO" id="GO:0005886">
    <property type="term" value="C:plasma membrane"/>
    <property type="evidence" value="ECO:0007669"/>
    <property type="project" value="UniProtKB-SubCell"/>
</dbReference>
<reference evidence="10" key="3">
    <citation type="submission" date="2021-02" db="EMBL/GenBank/DDBJ databases">
        <title>cfr and optrA-positive Staphylococcus spp.</title>
        <authorList>
            <person name="Chen L."/>
        </authorList>
    </citation>
    <scope>NUCLEOTIDE SEQUENCE</scope>
    <source>
        <strain evidence="10">GDQ20D70P</strain>
    </source>
</reference>
<comment type="subcellular location">
    <subcellularLocation>
        <location evidence="1">Membrane</location>
        <topology evidence="1">Multi-pass membrane protein</topology>
    </subcellularLocation>
</comment>
<proteinExistence type="inferred from homology"/>
<dbReference type="InterPro" id="IPR005133">
    <property type="entry name" value="PhaG_MnhG_YufB"/>
</dbReference>
<dbReference type="EMBL" id="CP069389">
    <property type="protein sequence ID" value="QRN91674.1"/>
    <property type="molecule type" value="Genomic_DNA"/>
</dbReference>
<evidence type="ECO:0000256" key="3">
    <source>
        <dbReference type="ARBA" id="ARBA00022449"/>
    </source>
</evidence>
<dbReference type="Proteomes" id="UP000640299">
    <property type="component" value="Chromosome"/>
</dbReference>
<feature type="transmembrane region" description="Helical" evidence="7">
    <location>
        <begin position="75"/>
        <end position="95"/>
    </location>
</feature>
<dbReference type="Proteomes" id="UP000197058">
    <property type="component" value="Chromosome"/>
</dbReference>